<accession>A0A2S2C7M0</accession>
<name>A0A2S2C7M0_9NOCA</name>
<dbReference type="KEGG" id="roz:CBI38_35840"/>
<geneLocation type="plasmid" evidence="3">
    <name>prb29</name>
</geneLocation>
<evidence type="ECO:0000313" key="3">
    <source>
        <dbReference type="Proteomes" id="UP000245711"/>
    </source>
</evidence>
<keyword evidence="1" id="KW-0732">Signal</keyword>
<dbReference type="Proteomes" id="UP000245711">
    <property type="component" value="Plasmid pRB29"/>
</dbReference>
<protein>
    <submittedName>
        <fullName evidence="2">Uncharacterized protein</fullName>
    </submittedName>
</protein>
<sequence>MALLFGVLLMHALLLSPPAETHAQTAVAGTGDAPDHHVNSMRTVTAMPSIAATCDHPCGGEHNGMHICLAVIAVIAAILLFRPQWSTAYPSTSPQSLFSLGGASCRAPPWTTLTLSELSVLRV</sequence>
<dbReference type="OrthoDB" id="4571846at2"/>
<feature type="signal peptide" evidence="1">
    <location>
        <begin position="1"/>
        <end position="23"/>
    </location>
</feature>
<evidence type="ECO:0000313" key="2">
    <source>
        <dbReference type="EMBL" id="AWK76788.1"/>
    </source>
</evidence>
<reference evidence="2 3" key="1">
    <citation type="submission" date="2017-05" db="EMBL/GenBank/DDBJ databases">
        <title>Isolation of Rhodococcus sp. S2-17 biodegrading of BP-3.</title>
        <authorList>
            <person name="Lee Y."/>
            <person name="Kim K.H."/>
            <person name="Chun B.H."/>
            <person name="Jung H.S."/>
            <person name="Jeon C.O."/>
        </authorList>
    </citation>
    <scope>NUCLEOTIDE SEQUENCE [LARGE SCALE GENOMIC DNA]</scope>
    <source>
        <strain evidence="2 3">S2-17</strain>
        <plasmid evidence="3">prb29</plasmid>
    </source>
</reference>
<gene>
    <name evidence="2" type="ORF">CBI38_35840</name>
</gene>
<dbReference type="Pfam" id="PF19650">
    <property type="entry name" value="DUF6153"/>
    <property type="match status" value="1"/>
</dbReference>
<organism evidence="2 3">
    <name type="scientific">Rhodococcus oxybenzonivorans</name>
    <dbReference type="NCBI Taxonomy" id="1990687"/>
    <lineage>
        <taxon>Bacteria</taxon>
        <taxon>Bacillati</taxon>
        <taxon>Actinomycetota</taxon>
        <taxon>Actinomycetes</taxon>
        <taxon>Mycobacteriales</taxon>
        <taxon>Nocardiaceae</taxon>
        <taxon>Rhodococcus</taxon>
    </lineage>
</organism>
<keyword evidence="3" id="KW-1185">Reference proteome</keyword>
<evidence type="ECO:0000256" key="1">
    <source>
        <dbReference type="SAM" id="SignalP"/>
    </source>
</evidence>
<dbReference type="InterPro" id="IPR046151">
    <property type="entry name" value="DUF6153"/>
</dbReference>
<feature type="chain" id="PRO_5015653590" evidence="1">
    <location>
        <begin position="24"/>
        <end position="123"/>
    </location>
</feature>
<keyword evidence="2" id="KW-0614">Plasmid</keyword>
<dbReference type="AlphaFoldDB" id="A0A2S2C7M0"/>
<proteinExistence type="predicted"/>
<dbReference type="EMBL" id="CP021356">
    <property type="protein sequence ID" value="AWK76788.1"/>
    <property type="molecule type" value="Genomic_DNA"/>
</dbReference>